<accession>A0AA37NZT0</accession>
<evidence type="ECO:0000313" key="2">
    <source>
        <dbReference type="EMBL" id="GKI18790.1"/>
    </source>
</evidence>
<feature type="compositionally biased region" description="Low complexity" evidence="1">
    <location>
        <begin position="143"/>
        <end position="153"/>
    </location>
</feature>
<evidence type="ECO:0000313" key="3">
    <source>
        <dbReference type="Proteomes" id="UP001055105"/>
    </source>
</evidence>
<proteinExistence type="predicted"/>
<dbReference type="AlphaFoldDB" id="A0AA37NZT0"/>
<comment type="caution">
    <text evidence="2">The sequence shown here is derived from an EMBL/GenBank/DDBJ whole genome shotgun (WGS) entry which is preliminary data.</text>
</comment>
<evidence type="ECO:0000256" key="1">
    <source>
        <dbReference type="SAM" id="MobiDB-lite"/>
    </source>
</evidence>
<protein>
    <submittedName>
        <fullName evidence="2">Uncharacterized protein</fullName>
    </submittedName>
</protein>
<dbReference type="EMBL" id="BQOL01000001">
    <property type="protein sequence ID" value="GKI18790.1"/>
    <property type="molecule type" value="Genomic_DNA"/>
</dbReference>
<reference evidence="2" key="1">
    <citation type="submission" date="2022-01" db="EMBL/GenBank/DDBJ databases">
        <title>Novel bile acid biosynthetic pathways are enriched in the microbiome of centenarians.</title>
        <authorList>
            <person name="Sato Y."/>
            <person name="Atarashi K."/>
            <person name="Plichta R.D."/>
            <person name="Arai Y."/>
            <person name="Sasajima S."/>
            <person name="Kearney M.S."/>
            <person name="Suda W."/>
            <person name="Takeshita K."/>
            <person name="Sasaki T."/>
            <person name="Okamoto S."/>
            <person name="Skelly N.A."/>
            <person name="Okamura Y."/>
            <person name="Vlamakis H."/>
            <person name="Li Y."/>
            <person name="Tanoue T."/>
            <person name="Takei H."/>
            <person name="Nittono H."/>
            <person name="Narushima S."/>
            <person name="Irie J."/>
            <person name="Itoh H."/>
            <person name="Moriya K."/>
            <person name="Sugiura Y."/>
            <person name="Suematsu M."/>
            <person name="Moritoki N."/>
            <person name="Shibata S."/>
            <person name="Littman R.D."/>
            <person name="Fischbach A.M."/>
            <person name="Uwamino Y."/>
            <person name="Inoue T."/>
            <person name="Honda A."/>
            <person name="Hattori M."/>
            <person name="Murai T."/>
            <person name="Xavier J.R."/>
            <person name="Hirose N."/>
            <person name="Honda K."/>
        </authorList>
    </citation>
    <scope>NUCLEOTIDE SEQUENCE</scope>
    <source>
        <strain evidence="2">CE91-St16</strain>
    </source>
</reference>
<dbReference type="Proteomes" id="UP001055105">
    <property type="component" value="Unassembled WGS sequence"/>
</dbReference>
<sequence length="171" mass="19093">MRMQVFDAFRVDLGPVGDDVVAPEQKLRQHAHAAPDLQHVAAPGSFRPLPGIRRNIRLYTRHTLRPCLLRNIPPGTRRDTRFRTLHDIWSGTRSDIRPGSNFRRPAIDCDCGIPGCGRCTRLGSVSGPSFRCNDYGRLRLLRSSPSRSLPVRSGKSGNSRSCPQPDLSARK</sequence>
<organism evidence="2 3">
    <name type="scientific">Alistipes finegoldii</name>
    <dbReference type="NCBI Taxonomy" id="214856"/>
    <lineage>
        <taxon>Bacteria</taxon>
        <taxon>Pseudomonadati</taxon>
        <taxon>Bacteroidota</taxon>
        <taxon>Bacteroidia</taxon>
        <taxon>Bacteroidales</taxon>
        <taxon>Rikenellaceae</taxon>
        <taxon>Alistipes</taxon>
    </lineage>
</organism>
<name>A0AA37NZT0_9BACT</name>
<feature type="region of interest" description="Disordered" evidence="1">
    <location>
        <begin position="143"/>
        <end position="171"/>
    </location>
</feature>
<gene>
    <name evidence="2" type="ORF">CE91St16_16980</name>
</gene>